<dbReference type="InterPro" id="IPR053879">
    <property type="entry name" value="HYDIN_VesB_CFA65-like_Ig"/>
</dbReference>
<protein>
    <submittedName>
        <fullName evidence="10">SBBP repeat-containing protein</fullName>
    </submittedName>
</protein>
<dbReference type="Gene3D" id="2.60.40.10">
    <property type="entry name" value="Immunoglobulins"/>
    <property type="match status" value="6"/>
</dbReference>
<dbReference type="NCBIfam" id="NF012200">
    <property type="entry name" value="choice_anch_D"/>
    <property type="match status" value="2"/>
</dbReference>
<feature type="region of interest" description="Disordered" evidence="7">
    <location>
        <begin position="1204"/>
        <end position="1228"/>
    </location>
</feature>
<evidence type="ECO:0000256" key="7">
    <source>
        <dbReference type="SAM" id="MobiDB-lite"/>
    </source>
</evidence>
<dbReference type="Pfam" id="PF17963">
    <property type="entry name" value="Big_9"/>
    <property type="match status" value="1"/>
</dbReference>
<feature type="domain" description="Fibronectin type-III" evidence="8">
    <location>
        <begin position="1131"/>
        <end position="1218"/>
    </location>
</feature>
<name>A0AAU0UQK5_9FIRM</name>
<dbReference type="CDD" id="cd00063">
    <property type="entry name" value="FN3"/>
    <property type="match status" value="2"/>
</dbReference>
<evidence type="ECO:0000256" key="3">
    <source>
        <dbReference type="ARBA" id="ARBA00022490"/>
    </source>
</evidence>
<sequence>MQFMEANASAQIFGEELLPSVSNYFRGSDPDDWQAEIPNYGKVKYQDLYPGVDLVFYGIDSGLKYDFIVNPGKDPGIIKLNFNGSEDTYIKENGDLVLLVNGTEIVHQAPYIYQEIGGSKVNVPGKYQLNNGVVTFQVGDYNPEWPLVIDPVIEYSTYLGGSGYDQGTGVALDKDNNVFITGKTSSVEFPLTNAYDGELTQEGYYDVFVTKFDTQGDLIFSTYLGPSGLRVPDIAVDPEGNVYVAGVAAAGFPITTGVVDEKREHIEAFVTKLSADGGTLVYSTYLGGNNQDEIHDITVNADGNAYVAGYTFSTDFPVSDPAYQKTKSSWDTTRADGFLAKINSAGTQLDYATYFRGTNVHGIAVDGSGNAYITGDADSNLPLVGDPYQASYGGSGDVFLTKFDSTGIPAYSTFLGGSKKERAWDIAVDAADNVYVTGYTESDDFPLLNAVQDTKSNYYTTKDAFITKFNASGQLDFSTFLGGSHNDEGNGIAVAPDGSIYVTGSTSSSDFPLVYSLKKYRQSSEAFVTKINAEGNNLDYSTYLGGYGSDTGNKIAVDTAGNAYVAGTTYSYDFPTTKGAVVTDYGDNDDAFFAKISPINVPDITVSTSVNFNEINMGETASRMLSVRNTGHADLKVGTITISGDGFSILEDNVSNKNISPGDSLSLTVQFQCGANALYTGSLVIPSDDPDESQVTVDLSGKPQFLISPYPVEFGEVKVGSSVDRTVTVTSQLSWGSEWFYSTVQPGPCFSIVEDNVSSRNLSSGDSATLVLRFSPETAQDYSDTLTLRYGEGTWEIPVGLSGTGTTETVPVQTPPEADAGGPYQIFAADSLELDGSASTDPDTGDSIISYEWDLDNDGTYELSGSDQAVIVDWSVLSGYSFQTADPLTDQPSYTIGLRVTDETGLVDTDKTTLTIYSRIPDARDDNYTVGQGQNVTLNLSAPGVLTNDVDADNDTLETHLLTGPDHGIVALSVYGSFIYQPENMFSGQDSFSYEVTDDDGSDSATVTISIYERYSNPPEADTAGPYQVSESEDLVLDGSGSSDPDAEDAIVKYQWDLDNDGTYDIEGASATVSWSELTGNYSFQIADLDTGQPSYNITLKVTDMTGRMDTDTTTLTLLSQPDISVPYWTYGSSLNASNVGYDRLTLDWSAATDDTAVKNYRIFMGGSEVSTVSSDQFSFNVTGLSAKTDYDFKVEAADAAGNWSTDGPQCSATTGSRPTSGGSRPRPIVRDEITPYWPGGGQLTAEMVSKTSLILKWTGAEDNVGVIGYRVYRDDKLVSRIGGSNLSRTIKTLAPGEIYTFTVIAVDAAGNKSASNPSVTVTTGVSLKSLVIEPKQATSGMQFRGRVTLTLPADKSDIQVQLSADNEKLIKLPKTVTIPKGKEAAEFDILALEVDEITGVTVNAELNKNSVQDTIVVLPQYEYVLTDIGIVEDPQAKGPATAFTFDANGKVTGALWAEDSFSGSLYLPPGGTSGRLNLPPEAEVFAVGTSGSAVGQVRTTERNLSNELVNVIRAFRYRPSYGLQVLGTLGGLNSAAYDVNNEGYIAGWSEVPNSSERHAFLADPGTGVTNFAARQWVEINQPKMTDLGTLGGSNSAAYGINDAGYSVGKSDIKEEGLEHAFIFKPEKGMVDLNYLIDPQLGWKITGANDINNLGQIIAEGFVDGKKRFCLLTPRNPADIYQAQVQFPDVMPTNWYFGDIMSLFSKGVISGYPDGTFKPRKSVHVDEFISMVVTSLGHNGLDASQGYWAGPRIERAKQLGLVEESEFATYKRPITRAEMARIMARAAEGTGSSADNAGKIADIGNIAPDLRSYVLTAYSKGLIAGFPDGEFKPKGETTRAQATVVIMRMI</sequence>
<keyword evidence="6" id="KW-0966">Cell projection</keyword>
<evidence type="ECO:0000313" key="11">
    <source>
        <dbReference type="Proteomes" id="UP001329915"/>
    </source>
</evidence>
<gene>
    <name evidence="10" type="ORF">MFMK1_001256</name>
</gene>
<proteinExistence type="predicted"/>
<dbReference type="EMBL" id="CP121694">
    <property type="protein sequence ID" value="WRO21448.1"/>
    <property type="molecule type" value="Genomic_DNA"/>
</dbReference>
<dbReference type="PANTHER" id="PTHR35580:SF1">
    <property type="entry name" value="PHYTASE-LIKE DOMAIN-CONTAINING PROTEIN"/>
    <property type="match status" value="1"/>
</dbReference>
<dbReference type="NCBIfam" id="TIGR02913">
    <property type="entry name" value="HAF_rpt"/>
    <property type="match status" value="1"/>
</dbReference>
<dbReference type="InterPro" id="IPR010620">
    <property type="entry name" value="SBBP_repeat"/>
</dbReference>
<dbReference type="InterPro" id="IPR003961">
    <property type="entry name" value="FN3_dom"/>
</dbReference>
<keyword evidence="11" id="KW-1185">Reference proteome</keyword>
<evidence type="ECO:0000256" key="1">
    <source>
        <dbReference type="ARBA" id="ARBA00004138"/>
    </source>
</evidence>
<dbReference type="Pfam" id="PF22544">
    <property type="entry name" value="HYDIN_VesB_CFA65-like_Ig"/>
    <property type="match status" value="1"/>
</dbReference>
<dbReference type="Pfam" id="PF00041">
    <property type="entry name" value="fn3"/>
    <property type="match status" value="2"/>
</dbReference>
<dbReference type="SMART" id="SM00060">
    <property type="entry name" value="FN3"/>
    <property type="match status" value="2"/>
</dbReference>
<keyword evidence="4" id="KW-0677">Repeat</keyword>
<dbReference type="Proteomes" id="UP001329915">
    <property type="component" value="Chromosome"/>
</dbReference>
<accession>A0AAU0UQK5</accession>
<evidence type="ECO:0000256" key="6">
    <source>
        <dbReference type="ARBA" id="ARBA00023273"/>
    </source>
</evidence>
<dbReference type="PROSITE" id="PS50853">
    <property type="entry name" value="FN3"/>
    <property type="match status" value="2"/>
</dbReference>
<evidence type="ECO:0000313" key="10">
    <source>
        <dbReference type="EMBL" id="WRO21448.1"/>
    </source>
</evidence>
<dbReference type="PANTHER" id="PTHR35580">
    <property type="entry name" value="CELL SURFACE GLYCOPROTEIN (S-LAYER PROTEIN)-LIKE PROTEIN"/>
    <property type="match status" value="1"/>
</dbReference>
<dbReference type="InterPro" id="IPR014262">
    <property type="entry name" value="HAF_rpt"/>
</dbReference>
<feature type="domain" description="SLH" evidence="9">
    <location>
        <begin position="1683"/>
        <end position="1746"/>
    </location>
</feature>
<dbReference type="KEGG" id="dbc:MFMK1_001256"/>
<dbReference type="InterPro" id="IPR011042">
    <property type="entry name" value="6-blade_b-propeller_TolB-like"/>
</dbReference>
<feature type="compositionally biased region" description="Polar residues" evidence="7">
    <location>
        <begin position="1204"/>
        <end position="1223"/>
    </location>
</feature>
<dbReference type="Pfam" id="PF00395">
    <property type="entry name" value="SLH"/>
    <property type="match status" value="2"/>
</dbReference>
<dbReference type="Gene3D" id="2.60.40.3440">
    <property type="match status" value="1"/>
</dbReference>
<reference evidence="10 11" key="1">
    <citation type="submission" date="2023-04" db="EMBL/GenBank/DDBJ databases">
        <authorList>
            <person name="Hsu D."/>
        </authorList>
    </citation>
    <scope>NUCLEOTIDE SEQUENCE [LARGE SCALE GENOMIC DNA]</scope>
    <source>
        <strain evidence="10 11">MK1</strain>
    </source>
</reference>
<dbReference type="InterPro" id="IPR013783">
    <property type="entry name" value="Ig-like_fold"/>
</dbReference>
<dbReference type="InterPro" id="IPR057708">
    <property type="entry name" value="DUF7948"/>
</dbReference>
<keyword evidence="3" id="KW-0963">Cytoplasm</keyword>
<dbReference type="SUPFAM" id="SSF49265">
    <property type="entry name" value="Fibronectin type III"/>
    <property type="match status" value="2"/>
</dbReference>
<dbReference type="GO" id="GO:0005737">
    <property type="term" value="C:cytoplasm"/>
    <property type="evidence" value="ECO:0007669"/>
    <property type="project" value="UniProtKB-SubCell"/>
</dbReference>
<evidence type="ECO:0000259" key="8">
    <source>
        <dbReference type="PROSITE" id="PS50853"/>
    </source>
</evidence>
<dbReference type="SUPFAM" id="SSF101898">
    <property type="entry name" value="NHL repeat"/>
    <property type="match status" value="2"/>
</dbReference>
<evidence type="ECO:0000256" key="5">
    <source>
        <dbReference type="ARBA" id="ARBA00023069"/>
    </source>
</evidence>
<dbReference type="Gene3D" id="2.120.10.30">
    <property type="entry name" value="TolB, C-terminal domain"/>
    <property type="match status" value="2"/>
</dbReference>
<dbReference type="RefSeq" id="WP_366924292.1">
    <property type="nucleotide sequence ID" value="NZ_CP121694.1"/>
</dbReference>
<feature type="domain" description="SLH" evidence="9">
    <location>
        <begin position="1797"/>
        <end position="1850"/>
    </location>
</feature>
<dbReference type="Pfam" id="PF25778">
    <property type="entry name" value="DUF7948"/>
    <property type="match status" value="1"/>
</dbReference>
<dbReference type="InterPro" id="IPR036116">
    <property type="entry name" value="FN3_sf"/>
</dbReference>
<dbReference type="Pfam" id="PF06739">
    <property type="entry name" value="SBBP"/>
    <property type="match status" value="7"/>
</dbReference>
<comment type="subcellular location">
    <subcellularLocation>
        <location evidence="1">Cell projection</location>
        <location evidence="1">Cilium</location>
    </subcellularLocation>
    <subcellularLocation>
        <location evidence="2">Cytoplasm</location>
    </subcellularLocation>
</comment>
<keyword evidence="5" id="KW-0969">Cilium</keyword>
<dbReference type="InterPro" id="IPR052918">
    <property type="entry name" value="Motility_Chemotaxis_Reg"/>
</dbReference>
<evidence type="ECO:0000256" key="4">
    <source>
        <dbReference type="ARBA" id="ARBA00022737"/>
    </source>
</evidence>
<dbReference type="PROSITE" id="PS51272">
    <property type="entry name" value="SLH"/>
    <property type="match status" value="2"/>
</dbReference>
<evidence type="ECO:0000256" key="2">
    <source>
        <dbReference type="ARBA" id="ARBA00004496"/>
    </source>
</evidence>
<evidence type="ECO:0000259" key="9">
    <source>
        <dbReference type="PROSITE" id="PS51272"/>
    </source>
</evidence>
<dbReference type="InterPro" id="IPR001119">
    <property type="entry name" value="SLH_dom"/>
</dbReference>
<organism evidence="10 11">
    <name type="scientific">Metallumcola ferriviriculae</name>
    <dbReference type="NCBI Taxonomy" id="3039180"/>
    <lineage>
        <taxon>Bacteria</taxon>
        <taxon>Bacillati</taxon>
        <taxon>Bacillota</taxon>
        <taxon>Clostridia</taxon>
        <taxon>Neomoorellales</taxon>
        <taxon>Desulfitibacteraceae</taxon>
        <taxon>Metallumcola</taxon>
    </lineage>
</organism>
<feature type="domain" description="Fibronectin type-III" evidence="8">
    <location>
        <begin position="1240"/>
        <end position="1327"/>
    </location>
</feature>